<accession>A0ABN6FBB5</accession>
<comment type="similarity">
    <text evidence="2 8">Belongs to the 4-toluene sulfonate uptake permease (TSUP) (TC 2.A.102) family.</text>
</comment>
<evidence type="ECO:0000256" key="4">
    <source>
        <dbReference type="ARBA" id="ARBA00022475"/>
    </source>
</evidence>
<organism evidence="9 10">
    <name type="scientific">Sinomonas cyclohexanicum</name>
    <name type="common">Corynebacterium cyclohexanicum</name>
    <dbReference type="NCBI Taxonomy" id="322009"/>
    <lineage>
        <taxon>Bacteria</taxon>
        <taxon>Bacillati</taxon>
        <taxon>Actinomycetota</taxon>
        <taxon>Actinomycetes</taxon>
        <taxon>Micrococcales</taxon>
        <taxon>Micrococcaceae</taxon>
        <taxon>Sinomonas</taxon>
    </lineage>
</organism>
<dbReference type="PANTHER" id="PTHR30269:SF37">
    <property type="entry name" value="MEMBRANE TRANSPORTER PROTEIN"/>
    <property type="match status" value="1"/>
</dbReference>
<evidence type="ECO:0000256" key="5">
    <source>
        <dbReference type="ARBA" id="ARBA00022692"/>
    </source>
</evidence>
<dbReference type="Pfam" id="PF01925">
    <property type="entry name" value="TauE"/>
    <property type="match status" value="1"/>
</dbReference>
<feature type="transmembrane region" description="Helical" evidence="8">
    <location>
        <begin position="75"/>
        <end position="94"/>
    </location>
</feature>
<dbReference type="InterPro" id="IPR002781">
    <property type="entry name" value="TM_pro_TauE-like"/>
</dbReference>
<name>A0ABN6FBB5_SINCY</name>
<keyword evidence="10" id="KW-1185">Reference proteome</keyword>
<keyword evidence="4 8" id="KW-1003">Cell membrane</keyword>
<feature type="transmembrane region" description="Helical" evidence="8">
    <location>
        <begin position="131"/>
        <end position="158"/>
    </location>
</feature>
<dbReference type="InterPro" id="IPR052017">
    <property type="entry name" value="TSUP"/>
</dbReference>
<keyword evidence="7 8" id="KW-0472">Membrane</keyword>
<feature type="transmembrane region" description="Helical" evidence="8">
    <location>
        <begin position="100"/>
        <end position="119"/>
    </location>
</feature>
<evidence type="ECO:0000256" key="2">
    <source>
        <dbReference type="ARBA" id="ARBA00009142"/>
    </source>
</evidence>
<dbReference type="EMBL" id="AP024525">
    <property type="protein sequence ID" value="BCT74241.1"/>
    <property type="molecule type" value="Genomic_DNA"/>
</dbReference>
<evidence type="ECO:0000256" key="8">
    <source>
        <dbReference type="RuleBase" id="RU363041"/>
    </source>
</evidence>
<evidence type="ECO:0000256" key="3">
    <source>
        <dbReference type="ARBA" id="ARBA00022448"/>
    </source>
</evidence>
<reference evidence="9 10" key="1">
    <citation type="journal article" date="2021" name="J. Biosci. Bioeng.">
        <title>Identification and characterization of a chc gene cluster responsible for the aromatization pathway of cyclohexanecarboxylate degradation in Sinomonas cyclohexanicum ATCC 51369.</title>
        <authorList>
            <person name="Yamamoto T."/>
            <person name="Hasegawa Y."/>
            <person name="Lau P.C.K."/>
            <person name="Iwaki H."/>
        </authorList>
    </citation>
    <scope>NUCLEOTIDE SEQUENCE [LARGE SCALE GENOMIC DNA]</scope>
    <source>
        <strain evidence="9 10">ATCC 51369</strain>
    </source>
</reference>
<proteinExistence type="inferred from homology"/>
<feature type="transmembrane region" description="Helical" evidence="8">
    <location>
        <begin position="225"/>
        <end position="245"/>
    </location>
</feature>
<evidence type="ECO:0000313" key="9">
    <source>
        <dbReference type="EMBL" id="BCT74241.1"/>
    </source>
</evidence>
<evidence type="ECO:0000256" key="1">
    <source>
        <dbReference type="ARBA" id="ARBA00004651"/>
    </source>
</evidence>
<keyword evidence="5 8" id="KW-0812">Transmembrane</keyword>
<dbReference type="PANTHER" id="PTHR30269">
    <property type="entry name" value="TRANSMEMBRANE PROTEIN YFCA"/>
    <property type="match status" value="1"/>
</dbReference>
<comment type="subcellular location">
    <subcellularLocation>
        <location evidence="1 8">Cell membrane</location>
        <topology evidence="1 8">Multi-pass membrane protein</topology>
    </subcellularLocation>
</comment>
<keyword evidence="6 8" id="KW-1133">Transmembrane helix</keyword>
<feature type="transmembrane region" description="Helical" evidence="8">
    <location>
        <begin position="37"/>
        <end position="63"/>
    </location>
</feature>
<gene>
    <name evidence="9" type="ORF">SCMU_00830</name>
</gene>
<dbReference type="Proteomes" id="UP001319861">
    <property type="component" value="Chromosome"/>
</dbReference>
<evidence type="ECO:0000313" key="10">
    <source>
        <dbReference type="Proteomes" id="UP001319861"/>
    </source>
</evidence>
<feature type="transmembrane region" description="Helical" evidence="8">
    <location>
        <begin position="196"/>
        <end position="213"/>
    </location>
</feature>
<evidence type="ECO:0000256" key="7">
    <source>
        <dbReference type="ARBA" id="ARBA00023136"/>
    </source>
</evidence>
<evidence type="ECO:0000256" key="6">
    <source>
        <dbReference type="ARBA" id="ARBA00022989"/>
    </source>
</evidence>
<sequence length="246" mass="25307">MNPGYLWSLAALSGATFLGASTQRISGVGFALVASPFLVMILGPFNGVIVVNVFGTLTALLVFAQVFRQVEYRRVLAMMIPAVAAVIPGAWVAANVPSNVLSILIGTMVILALAASLTVREASFLQGRFGAAAAGLISGFMNVTAGVGGPAVTAYALATRWKHVAFATSIQLYFACVGLASLAAKHSLPALDAWQWLSCGAALVSGIVLGNLLGPRIPARVSRAAVIVLAFLGAIMLLLKGVIALT</sequence>
<dbReference type="RefSeq" id="WP_229231000.1">
    <property type="nucleotide sequence ID" value="NZ_AP024525.1"/>
</dbReference>
<feature type="transmembrane region" description="Helical" evidence="8">
    <location>
        <begin position="164"/>
        <end position="184"/>
    </location>
</feature>
<protein>
    <recommendedName>
        <fullName evidence="8">Probable membrane transporter protein</fullName>
    </recommendedName>
</protein>
<keyword evidence="3" id="KW-0813">Transport</keyword>